<name>A0A916JG09_9BACT</name>
<proteinExistence type="predicted"/>
<gene>
    <name evidence="1" type="ORF">DYBT9275_05307</name>
</gene>
<evidence type="ECO:0000313" key="1">
    <source>
        <dbReference type="EMBL" id="CAG5012987.1"/>
    </source>
</evidence>
<evidence type="ECO:0000313" key="2">
    <source>
        <dbReference type="Proteomes" id="UP000680038"/>
    </source>
</evidence>
<dbReference type="EMBL" id="CAJRAF010000002">
    <property type="protein sequence ID" value="CAG5012987.1"/>
    <property type="molecule type" value="Genomic_DNA"/>
</dbReference>
<reference evidence="1" key="1">
    <citation type="submission" date="2021-04" db="EMBL/GenBank/DDBJ databases">
        <authorList>
            <person name="Rodrigo-Torres L."/>
            <person name="Arahal R. D."/>
            <person name="Lucena T."/>
        </authorList>
    </citation>
    <scope>NUCLEOTIDE SEQUENCE</scope>
    <source>
        <strain evidence="1">CECT 9275</strain>
    </source>
</reference>
<protein>
    <submittedName>
        <fullName evidence="1">Uncharacterized protein</fullName>
    </submittedName>
</protein>
<dbReference type="Proteomes" id="UP000680038">
    <property type="component" value="Unassembled WGS sequence"/>
</dbReference>
<organism evidence="1 2">
    <name type="scientific">Dyadobacter helix</name>
    <dbReference type="NCBI Taxonomy" id="2822344"/>
    <lineage>
        <taxon>Bacteria</taxon>
        <taxon>Pseudomonadati</taxon>
        <taxon>Bacteroidota</taxon>
        <taxon>Cytophagia</taxon>
        <taxon>Cytophagales</taxon>
        <taxon>Spirosomataceae</taxon>
        <taxon>Dyadobacter</taxon>
    </lineage>
</organism>
<dbReference type="AlphaFoldDB" id="A0A916JG09"/>
<dbReference type="RefSeq" id="WP_215241518.1">
    <property type="nucleotide sequence ID" value="NZ_CAJRAF010000002.1"/>
</dbReference>
<accession>A0A916JG09</accession>
<comment type="caution">
    <text evidence="1">The sequence shown here is derived from an EMBL/GenBank/DDBJ whole genome shotgun (WGS) entry which is preliminary data.</text>
</comment>
<keyword evidence="2" id="KW-1185">Reference proteome</keyword>
<sequence length="323" mass="37498">MDKKFIVTYNSDTIISDPAELATLCVFYDQVLLPWENPFNPSGFVKLLKSENGNYVFESDDSKVNFITFEKDGKVCNTLDYPAIWWEENTILFKESVLDQVPVPNSFTLDNNIELTDIARALLQSPHLMRTHSPNEFYVHRQLLLHLMRQDLDGPGIMSLNRDQNRATYTFYEAKSVFKYLIPKVNRLKPEEIMELRHRVKDTREGFSMHLQKLSLAVENALKENASLRDISYEAQKIIETDLIPDYYEFRRQLQFEKISTVGKLLELSGKFFEIDAAPWTPKFWGQLITGIGSTFSHAANKKSDLSNVQQSFKFMHICEEKS</sequence>